<organism evidence="4 5">
    <name type="scientific">Ramalina farinacea</name>
    <dbReference type="NCBI Taxonomy" id="258253"/>
    <lineage>
        <taxon>Eukaryota</taxon>
        <taxon>Fungi</taxon>
        <taxon>Dikarya</taxon>
        <taxon>Ascomycota</taxon>
        <taxon>Pezizomycotina</taxon>
        <taxon>Lecanoromycetes</taxon>
        <taxon>OSLEUM clade</taxon>
        <taxon>Lecanoromycetidae</taxon>
        <taxon>Lecanorales</taxon>
        <taxon>Lecanorineae</taxon>
        <taxon>Ramalinaceae</taxon>
        <taxon>Ramalina</taxon>
    </lineage>
</organism>
<dbReference type="Gene3D" id="3.40.50.2000">
    <property type="entry name" value="Glycogen Phosphorylase B"/>
    <property type="match status" value="1"/>
</dbReference>
<keyword evidence="5" id="KW-1185">Reference proteome</keyword>
<keyword evidence="3" id="KW-0472">Membrane</keyword>
<evidence type="ECO:0000256" key="3">
    <source>
        <dbReference type="SAM" id="Phobius"/>
    </source>
</evidence>
<accession>A0AA43TSY9</accession>
<dbReference type="PANTHER" id="PTHR48043:SF145">
    <property type="entry name" value="FI06409P-RELATED"/>
    <property type="match status" value="1"/>
</dbReference>
<dbReference type="AlphaFoldDB" id="A0AA43TSY9"/>
<feature type="transmembrane region" description="Helical" evidence="3">
    <location>
        <begin position="220"/>
        <end position="243"/>
    </location>
</feature>
<sequence>MTTLTNPSKRVLFLTNSEYGQAQTQVSIAYELLSYPDIEVHIASFEELGPRIPALNKLFNSRHGKAAAGSIGRQGKQIHFHLIDHPSLAKVLQFKNAGAVSNLSHPPGFWGALRSYPKTVNILLAWEPEEYIAIARRCEDLIGEIRPHAVVVDSLFSAGMDACRRVYGGGGKDVEPGKRKEKPYAILNPLNFCNVLAELQPGKAVWWKFPVISSGFPFPLPLHLVALNILLRLALIFHFVFSLRVLRFARHRIRCGYAGLFPAFDPYWASEMTLSPCIPALSYPMQIPDNVVACGPITIPHADNLADEDPELAKWLRKGKGTILINLGSHAQSSEGNDAVELATAIRLVLSSHPSLQILWKFRGAATTHADRLDNILGPHLRSEQVRIVEWLNVDPAAILASGHVVAMLHHGGANSFFEAAAAGVPQVCLPVWYDTYDFARHVEFLGVGVWGNKKVAPHVGAEEVAGAVLRVVGKGDEQERIRRKARELGEACERAGGRRKAAETVAEMAMGGRGGTSN</sequence>
<proteinExistence type="predicted"/>
<evidence type="ECO:0000313" key="4">
    <source>
        <dbReference type="EMBL" id="MDI1490336.1"/>
    </source>
</evidence>
<keyword evidence="1" id="KW-0328">Glycosyltransferase</keyword>
<dbReference type="InterPro" id="IPR002213">
    <property type="entry name" value="UDP_glucos_trans"/>
</dbReference>
<keyword evidence="3" id="KW-0812">Transmembrane</keyword>
<dbReference type="CDD" id="cd03784">
    <property type="entry name" value="GT1_Gtf-like"/>
    <property type="match status" value="1"/>
</dbReference>
<dbReference type="InterPro" id="IPR050271">
    <property type="entry name" value="UDP-glycosyltransferase"/>
</dbReference>
<evidence type="ECO:0008006" key="6">
    <source>
        <dbReference type="Google" id="ProtNLM"/>
    </source>
</evidence>
<keyword evidence="2" id="KW-0808">Transferase</keyword>
<name>A0AA43TSY9_9LECA</name>
<evidence type="ECO:0000256" key="2">
    <source>
        <dbReference type="ARBA" id="ARBA00022679"/>
    </source>
</evidence>
<reference evidence="4" key="1">
    <citation type="journal article" date="2023" name="Genome Biol. Evol.">
        <title>First Whole Genome Sequence and Flow Cytometry Genome Size Data for the Lichen-Forming Fungus Ramalina farinacea (Ascomycota).</title>
        <authorList>
            <person name="Llewellyn T."/>
            <person name="Mian S."/>
            <person name="Hill R."/>
            <person name="Leitch I.J."/>
            <person name="Gaya E."/>
        </authorList>
    </citation>
    <scope>NUCLEOTIDE SEQUENCE</scope>
    <source>
        <strain evidence="4">LIQ254RAFAR</strain>
    </source>
</reference>
<dbReference type="PANTHER" id="PTHR48043">
    <property type="entry name" value="EG:EG0003.4 PROTEIN-RELATED"/>
    <property type="match status" value="1"/>
</dbReference>
<evidence type="ECO:0000256" key="1">
    <source>
        <dbReference type="ARBA" id="ARBA00022676"/>
    </source>
</evidence>
<dbReference type="Proteomes" id="UP001161017">
    <property type="component" value="Unassembled WGS sequence"/>
</dbReference>
<protein>
    <recommendedName>
        <fullName evidence="6">UDP-glucoronosyl and UDP-glucosyl transferase family protein</fullName>
    </recommendedName>
</protein>
<dbReference type="GO" id="GO:0008194">
    <property type="term" value="F:UDP-glycosyltransferase activity"/>
    <property type="evidence" value="ECO:0007669"/>
    <property type="project" value="InterPro"/>
</dbReference>
<evidence type="ECO:0000313" key="5">
    <source>
        <dbReference type="Proteomes" id="UP001161017"/>
    </source>
</evidence>
<dbReference type="EMBL" id="JAPUFD010000011">
    <property type="protein sequence ID" value="MDI1490336.1"/>
    <property type="molecule type" value="Genomic_DNA"/>
</dbReference>
<gene>
    <name evidence="4" type="ORF">OHK93_001536</name>
</gene>
<dbReference type="SUPFAM" id="SSF53756">
    <property type="entry name" value="UDP-Glycosyltransferase/glycogen phosphorylase"/>
    <property type="match status" value="1"/>
</dbReference>
<keyword evidence="3" id="KW-1133">Transmembrane helix</keyword>
<dbReference type="Pfam" id="PF00201">
    <property type="entry name" value="UDPGT"/>
    <property type="match status" value="1"/>
</dbReference>
<comment type="caution">
    <text evidence="4">The sequence shown here is derived from an EMBL/GenBank/DDBJ whole genome shotgun (WGS) entry which is preliminary data.</text>
</comment>